<proteinExistence type="inferred from homology"/>
<dbReference type="PANTHER" id="PTHR30483">
    <property type="entry name" value="LEUCINE-SPECIFIC-BINDING PROTEIN"/>
    <property type="match status" value="1"/>
</dbReference>
<dbReference type="SUPFAM" id="SSF53822">
    <property type="entry name" value="Periplasmic binding protein-like I"/>
    <property type="match status" value="1"/>
</dbReference>
<keyword evidence="2 3" id="KW-0732">Signal</keyword>
<dbReference type="PANTHER" id="PTHR30483:SF37">
    <property type="entry name" value="ABC TRANSPORTER SUBSTRATE-BINDING PROTEIN"/>
    <property type="match status" value="1"/>
</dbReference>
<dbReference type="RefSeq" id="WP_133595144.1">
    <property type="nucleotide sequence ID" value="NZ_SNVV01000037.1"/>
</dbReference>
<organism evidence="5 6">
    <name type="scientific">Azoarcus indigens</name>
    <dbReference type="NCBI Taxonomy" id="29545"/>
    <lineage>
        <taxon>Bacteria</taxon>
        <taxon>Pseudomonadati</taxon>
        <taxon>Pseudomonadota</taxon>
        <taxon>Betaproteobacteria</taxon>
        <taxon>Rhodocyclales</taxon>
        <taxon>Zoogloeaceae</taxon>
        <taxon>Azoarcus</taxon>
    </lineage>
</organism>
<feature type="domain" description="Leucine-binding protein" evidence="4">
    <location>
        <begin position="27"/>
        <end position="377"/>
    </location>
</feature>
<evidence type="ECO:0000256" key="3">
    <source>
        <dbReference type="SAM" id="SignalP"/>
    </source>
</evidence>
<dbReference type="AlphaFoldDB" id="A0A4R6DI61"/>
<dbReference type="InterPro" id="IPR051010">
    <property type="entry name" value="BCAA_transport"/>
</dbReference>
<evidence type="ECO:0000259" key="4">
    <source>
        <dbReference type="Pfam" id="PF13458"/>
    </source>
</evidence>
<dbReference type="Pfam" id="PF13458">
    <property type="entry name" value="Peripla_BP_6"/>
    <property type="match status" value="1"/>
</dbReference>
<dbReference type="InterPro" id="IPR028082">
    <property type="entry name" value="Peripla_BP_I"/>
</dbReference>
<evidence type="ECO:0000256" key="2">
    <source>
        <dbReference type="ARBA" id="ARBA00022729"/>
    </source>
</evidence>
<comment type="caution">
    <text evidence="5">The sequence shown here is derived from an EMBL/GenBank/DDBJ whole genome shotgun (WGS) entry which is preliminary data.</text>
</comment>
<accession>A0A4R6DI61</accession>
<dbReference type="Gene3D" id="3.40.50.2300">
    <property type="match status" value="2"/>
</dbReference>
<comment type="similarity">
    <text evidence="1">Belongs to the leucine-binding protein family.</text>
</comment>
<protein>
    <submittedName>
        <fullName evidence="5">Amino acid/amide ABC transporter substrate-binding protein (HAAT family)</fullName>
    </submittedName>
</protein>
<dbReference type="InterPro" id="IPR028081">
    <property type="entry name" value="Leu-bd"/>
</dbReference>
<keyword evidence="6" id="KW-1185">Reference proteome</keyword>
<sequence length="397" mass="42459">MNLNKHLAWLLPLVWLACAGGAGAADEVRIGAPLALTGSLADAGKKQQAAFALWQERVNAQGGIQVGARKLPVKLVSYDYQSDERRAQQLAEKLITQDKVDLMTAPFGSGHAKVVAGVAERYGMPIVAVSSSEPVHNQGYRNLFGTLAPSVGLVDAMIGHFKQHLPALKRVAILGRDDVFPRIMATTLEKQAPAAGLEVVYSALYPVGSMDHSAALTSLKAARPDWIYVTGYTQDLILVRKQMADLGIGAPVVTMITGPAYREFVDGLGPLAEGVTSATWWHWSQNNSGDDVFGSTAAFTEAIRARTGGDPDYVHASSAAALIVLQKAIEAAGSTDRDAVRAQLAKMDVQTFYGRIKFRADGMNDNRELPIIQVQSGKPVVLYPAAMAQGRLQAIGQ</sequence>
<gene>
    <name evidence="5" type="ORF">C7389_13721</name>
</gene>
<feature type="chain" id="PRO_5020605530" evidence="3">
    <location>
        <begin position="25"/>
        <end position="397"/>
    </location>
</feature>
<dbReference type="CDD" id="cd06338">
    <property type="entry name" value="PBP1_ABC_ligand_binding-like"/>
    <property type="match status" value="1"/>
</dbReference>
<evidence type="ECO:0000256" key="1">
    <source>
        <dbReference type="ARBA" id="ARBA00010062"/>
    </source>
</evidence>
<dbReference type="Proteomes" id="UP000295129">
    <property type="component" value="Unassembled WGS sequence"/>
</dbReference>
<dbReference type="EMBL" id="SNVV01000037">
    <property type="protein sequence ID" value="TDN43819.1"/>
    <property type="molecule type" value="Genomic_DNA"/>
</dbReference>
<reference evidence="5 6" key="1">
    <citation type="submission" date="2019-03" db="EMBL/GenBank/DDBJ databases">
        <title>Genomic Encyclopedia of Type Strains, Phase IV (KMG-IV): sequencing the most valuable type-strain genomes for metagenomic binning, comparative biology and taxonomic classification.</title>
        <authorList>
            <person name="Goeker M."/>
        </authorList>
    </citation>
    <scope>NUCLEOTIDE SEQUENCE [LARGE SCALE GENOMIC DNA]</scope>
    <source>
        <strain evidence="5 6">DSM 12121</strain>
    </source>
</reference>
<feature type="signal peptide" evidence="3">
    <location>
        <begin position="1"/>
        <end position="24"/>
    </location>
</feature>
<dbReference type="PROSITE" id="PS51257">
    <property type="entry name" value="PROKAR_LIPOPROTEIN"/>
    <property type="match status" value="1"/>
</dbReference>
<evidence type="ECO:0000313" key="5">
    <source>
        <dbReference type="EMBL" id="TDN43819.1"/>
    </source>
</evidence>
<name>A0A4R6DI61_9RHOO</name>
<dbReference type="OrthoDB" id="9783240at2"/>
<evidence type="ECO:0000313" key="6">
    <source>
        <dbReference type="Proteomes" id="UP000295129"/>
    </source>
</evidence>